<proteinExistence type="predicted"/>
<organism evidence="2 3">
    <name type="scientific">Sporormia fimetaria CBS 119925</name>
    <dbReference type="NCBI Taxonomy" id="1340428"/>
    <lineage>
        <taxon>Eukaryota</taxon>
        <taxon>Fungi</taxon>
        <taxon>Dikarya</taxon>
        <taxon>Ascomycota</taxon>
        <taxon>Pezizomycotina</taxon>
        <taxon>Dothideomycetes</taxon>
        <taxon>Pleosporomycetidae</taxon>
        <taxon>Pleosporales</taxon>
        <taxon>Sporormiaceae</taxon>
        <taxon>Sporormia</taxon>
    </lineage>
</organism>
<dbReference type="AlphaFoldDB" id="A0A6A6UY71"/>
<keyword evidence="3" id="KW-1185">Reference proteome</keyword>
<evidence type="ECO:0000313" key="2">
    <source>
        <dbReference type="EMBL" id="KAF2743218.1"/>
    </source>
</evidence>
<feature type="region of interest" description="Disordered" evidence="1">
    <location>
        <begin position="53"/>
        <end position="77"/>
    </location>
</feature>
<evidence type="ECO:0000313" key="3">
    <source>
        <dbReference type="Proteomes" id="UP000799440"/>
    </source>
</evidence>
<accession>A0A6A6UY71</accession>
<reference evidence="2" key="1">
    <citation type="journal article" date="2020" name="Stud. Mycol.">
        <title>101 Dothideomycetes genomes: a test case for predicting lifestyles and emergence of pathogens.</title>
        <authorList>
            <person name="Haridas S."/>
            <person name="Albert R."/>
            <person name="Binder M."/>
            <person name="Bloem J."/>
            <person name="Labutti K."/>
            <person name="Salamov A."/>
            <person name="Andreopoulos B."/>
            <person name="Baker S."/>
            <person name="Barry K."/>
            <person name="Bills G."/>
            <person name="Bluhm B."/>
            <person name="Cannon C."/>
            <person name="Castanera R."/>
            <person name="Culley D."/>
            <person name="Daum C."/>
            <person name="Ezra D."/>
            <person name="Gonzalez J."/>
            <person name="Henrissat B."/>
            <person name="Kuo A."/>
            <person name="Liang C."/>
            <person name="Lipzen A."/>
            <person name="Lutzoni F."/>
            <person name="Magnuson J."/>
            <person name="Mondo S."/>
            <person name="Nolan M."/>
            <person name="Ohm R."/>
            <person name="Pangilinan J."/>
            <person name="Park H.-J."/>
            <person name="Ramirez L."/>
            <person name="Alfaro M."/>
            <person name="Sun H."/>
            <person name="Tritt A."/>
            <person name="Yoshinaga Y."/>
            <person name="Zwiers L.-H."/>
            <person name="Turgeon B."/>
            <person name="Goodwin S."/>
            <person name="Spatafora J."/>
            <person name="Crous P."/>
            <person name="Grigoriev I."/>
        </authorList>
    </citation>
    <scope>NUCLEOTIDE SEQUENCE</scope>
    <source>
        <strain evidence="2">CBS 119925</strain>
    </source>
</reference>
<feature type="region of interest" description="Disordered" evidence="1">
    <location>
        <begin position="143"/>
        <end position="164"/>
    </location>
</feature>
<dbReference type="Proteomes" id="UP000799440">
    <property type="component" value="Unassembled WGS sequence"/>
</dbReference>
<protein>
    <submittedName>
        <fullName evidence="2">Uncharacterized protein</fullName>
    </submittedName>
</protein>
<sequence>MEGRALSAGSSERYGWRMMIDGGYQAIEDAQCTSWDPSRAWKTHVASRRLRVKSCAPRPSPAGTSSPPPMPPTPTSGYNCHPPPRLVDLRPHNLSGLTIDIEWVKRTNFLLSRSRLNLLYVPNAAANIMDPRPQLVTTHVPRSMNHLPEHSPQPTPSRRPRSRRNWAWTHTMASAPPKRNLASSNMALTRLKELKGYPCGRFS</sequence>
<gene>
    <name evidence="2" type="ORF">M011DRAFT_227744</name>
</gene>
<dbReference type="EMBL" id="MU006599">
    <property type="protein sequence ID" value="KAF2743218.1"/>
    <property type="molecule type" value="Genomic_DNA"/>
</dbReference>
<name>A0A6A6UY71_9PLEO</name>
<evidence type="ECO:0000256" key="1">
    <source>
        <dbReference type="SAM" id="MobiDB-lite"/>
    </source>
</evidence>